<feature type="compositionally biased region" description="Acidic residues" evidence="1">
    <location>
        <begin position="137"/>
        <end position="146"/>
    </location>
</feature>
<evidence type="ECO:0000313" key="2">
    <source>
        <dbReference type="EMBL" id="JAA87435.1"/>
    </source>
</evidence>
<feature type="non-terminal residue" evidence="2">
    <location>
        <position position="173"/>
    </location>
</feature>
<feature type="compositionally biased region" description="Polar residues" evidence="1">
    <location>
        <begin position="55"/>
        <end position="70"/>
    </location>
</feature>
<sequence>IFNTKPNTVSRADYSSESEDEAAISDFRKRTANLLSDISKKYEGEVVSRKELEDSVNSSDLSDGESNYATSGKGLDDSNNGLSDDDLPGKHEMARSSNGSEDDSENDDDGESADYSILKTESKTIPNKLPGKVDGTSSDEDGEENDYSMIKKQIQGESDEDQSDASGEEEEDE</sequence>
<feature type="region of interest" description="Disordered" evidence="1">
    <location>
        <begin position="38"/>
        <end position="173"/>
    </location>
</feature>
<feature type="compositionally biased region" description="Basic and acidic residues" evidence="1">
    <location>
        <begin position="38"/>
        <end position="53"/>
    </location>
</feature>
<feature type="non-terminal residue" evidence="2">
    <location>
        <position position="1"/>
    </location>
</feature>
<dbReference type="AlphaFoldDB" id="S4PJ65"/>
<feature type="region of interest" description="Disordered" evidence="1">
    <location>
        <begin position="1"/>
        <end position="23"/>
    </location>
</feature>
<feature type="compositionally biased region" description="Acidic residues" evidence="1">
    <location>
        <begin position="100"/>
        <end position="112"/>
    </location>
</feature>
<reference evidence="2" key="1">
    <citation type="journal article" date="2013" name="BMC Genomics">
        <title>Unscrambling butterfly oogenesis.</title>
        <authorList>
            <person name="Carter J.M."/>
            <person name="Baker S.C."/>
            <person name="Pink R."/>
            <person name="Carter D.R."/>
            <person name="Collins A."/>
            <person name="Tomlin J."/>
            <person name="Gibbs M."/>
            <person name="Breuker C.J."/>
        </authorList>
    </citation>
    <scope>NUCLEOTIDE SEQUENCE</scope>
    <source>
        <tissue evidence="2">Ovary</tissue>
    </source>
</reference>
<protein>
    <submittedName>
        <fullName evidence="2">Protein AATF-like protein</fullName>
    </submittedName>
</protein>
<proteinExistence type="predicted"/>
<dbReference type="EMBL" id="GAIX01005125">
    <property type="protein sequence ID" value="JAA87435.1"/>
    <property type="molecule type" value="Transcribed_RNA"/>
</dbReference>
<reference evidence="2" key="2">
    <citation type="submission" date="2013-05" db="EMBL/GenBank/DDBJ databases">
        <authorList>
            <person name="Carter J.-M."/>
            <person name="Baker S.C."/>
            <person name="Pink R."/>
            <person name="Carter D.R.F."/>
            <person name="Collins A."/>
            <person name="Tomlin J."/>
            <person name="Gibbs M."/>
            <person name="Breuker C.J."/>
        </authorList>
    </citation>
    <scope>NUCLEOTIDE SEQUENCE</scope>
    <source>
        <tissue evidence="2">Ovary</tissue>
    </source>
</reference>
<accession>S4PJ65</accession>
<evidence type="ECO:0000256" key="1">
    <source>
        <dbReference type="SAM" id="MobiDB-lite"/>
    </source>
</evidence>
<feature type="compositionally biased region" description="Acidic residues" evidence="1">
    <location>
        <begin position="157"/>
        <end position="173"/>
    </location>
</feature>
<name>S4PJ65_9NEOP</name>
<organism evidence="2">
    <name type="scientific">Pararge aegeria</name>
    <name type="common">speckled wood butterfly</name>
    <dbReference type="NCBI Taxonomy" id="116150"/>
    <lineage>
        <taxon>Eukaryota</taxon>
        <taxon>Metazoa</taxon>
        <taxon>Ecdysozoa</taxon>
        <taxon>Arthropoda</taxon>
        <taxon>Hexapoda</taxon>
        <taxon>Insecta</taxon>
        <taxon>Pterygota</taxon>
        <taxon>Neoptera</taxon>
        <taxon>Endopterygota</taxon>
        <taxon>Lepidoptera</taxon>
        <taxon>Glossata</taxon>
        <taxon>Ditrysia</taxon>
        <taxon>Papilionoidea</taxon>
        <taxon>Nymphalidae</taxon>
        <taxon>Satyrinae</taxon>
        <taxon>Satyrini</taxon>
        <taxon>Parargina</taxon>
        <taxon>Pararge</taxon>
    </lineage>
</organism>